<evidence type="ECO:0000256" key="2">
    <source>
        <dbReference type="ARBA" id="ARBA00022692"/>
    </source>
</evidence>
<feature type="transmembrane region" description="Helical" evidence="7">
    <location>
        <begin position="236"/>
        <end position="258"/>
    </location>
</feature>
<feature type="compositionally biased region" description="Basic and acidic residues" evidence="6">
    <location>
        <begin position="9"/>
        <end position="25"/>
    </location>
</feature>
<dbReference type="InterPro" id="IPR036259">
    <property type="entry name" value="MFS_trans_sf"/>
</dbReference>
<evidence type="ECO:0000256" key="6">
    <source>
        <dbReference type="SAM" id="MobiDB-lite"/>
    </source>
</evidence>
<dbReference type="Gene3D" id="1.20.1250.20">
    <property type="entry name" value="MFS general substrate transporter like domains"/>
    <property type="match status" value="1"/>
</dbReference>
<comment type="caution">
    <text evidence="8">The sequence shown here is derived from an EMBL/GenBank/DDBJ whole genome shotgun (WGS) entry which is preliminary data.</text>
</comment>
<feature type="coiled-coil region" evidence="5">
    <location>
        <begin position="289"/>
        <end position="316"/>
    </location>
</feature>
<evidence type="ECO:0000256" key="3">
    <source>
        <dbReference type="ARBA" id="ARBA00022989"/>
    </source>
</evidence>
<comment type="subcellular location">
    <subcellularLocation>
        <location evidence="1">Membrane</location>
        <topology evidence="1">Multi-pass membrane protein</topology>
    </subcellularLocation>
</comment>
<evidence type="ECO:0000256" key="1">
    <source>
        <dbReference type="ARBA" id="ARBA00004141"/>
    </source>
</evidence>
<feature type="transmembrane region" description="Helical" evidence="7">
    <location>
        <begin position="144"/>
        <end position="165"/>
    </location>
</feature>
<evidence type="ECO:0000256" key="5">
    <source>
        <dbReference type="SAM" id="Coils"/>
    </source>
</evidence>
<keyword evidence="5" id="KW-0175">Coiled coil</keyword>
<dbReference type="GO" id="GO:0022857">
    <property type="term" value="F:transmembrane transporter activity"/>
    <property type="evidence" value="ECO:0007669"/>
    <property type="project" value="TreeGrafter"/>
</dbReference>
<protein>
    <submittedName>
        <fullName evidence="8">Adenylate cyclase</fullName>
    </submittedName>
</protein>
<feature type="transmembrane region" description="Helical" evidence="7">
    <location>
        <begin position="270"/>
        <end position="291"/>
    </location>
</feature>
<dbReference type="AlphaFoldDB" id="A0A212EU83"/>
<feature type="transmembrane region" description="Helical" evidence="7">
    <location>
        <begin position="203"/>
        <end position="224"/>
    </location>
</feature>
<dbReference type="eggNOG" id="KOG2816">
    <property type="taxonomic scope" value="Eukaryota"/>
</dbReference>
<dbReference type="InParanoid" id="A0A212EU83"/>
<evidence type="ECO:0000256" key="4">
    <source>
        <dbReference type="ARBA" id="ARBA00023136"/>
    </source>
</evidence>
<name>A0A212EU83_DANPL</name>
<sequence length="318" mass="36067">MAESLELYTKPEETPLNETKDPDLHQKYEEKSFTEKLRDLKKNITVEPMLAGFVIPSVISKFAMGYFNLYKVCRINFEYPEDICNPSGYSSTNYTSVNATAYERDVQKVQRDVKAKVSFFAVSNVADTIKVAFRKRPSNRRMKVILTLIAVLVLYGPSMCAMTCITIFSKKLQIDDALLCLISIASKFVGSVWTAFAKANWEIYMIPVAEIFTGTTFTSLRSIMSKLIDQDETAKVNSLFSLTETLASLIFQPFYSWLYMNTLQAMSGAVFLTSASLIVPASFILTVFYILSQRELSKARRNAHEEEEKKKFCKNTPA</sequence>
<dbReference type="KEGG" id="dpl:KGM_205856"/>
<organism evidence="8 9">
    <name type="scientific">Danaus plexippus plexippus</name>
    <dbReference type="NCBI Taxonomy" id="278856"/>
    <lineage>
        <taxon>Eukaryota</taxon>
        <taxon>Metazoa</taxon>
        <taxon>Ecdysozoa</taxon>
        <taxon>Arthropoda</taxon>
        <taxon>Hexapoda</taxon>
        <taxon>Insecta</taxon>
        <taxon>Pterygota</taxon>
        <taxon>Neoptera</taxon>
        <taxon>Endopterygota</taxon>
        <taxon>Lepidoptera</taxon>
        <taxon>Glossata</taxon>
        <taxon>Ditrysia</taxon>
        <taxon>Papilionoidea</taxon>
        <taxon>Nymphalidae</taxon>
        <taxon>Danainae</taxon>
        <taxon>Danaini</taxon>
        <taxon>Danaina</taxon>
        <taxon>Danaus</taxon>
        <taxon>Danaus</taxon>
    </lineage>
</organism>
<keyword evidence="9" id="KW-1185">Reference proteome</keyword>
<evidence type="ECO:0000313" key="9">
    <source>
        <dbReference type="Proteomes" id="UP000007151"/>
    </source>
</evidence>
<dbReference type="Proteomes" id="UP000007151">
    <property type="component" value="Unassembled WGS sequence"/>
</dbReference>
<dbReference type="EMBL" id="AGBW02012463">
    <property type="protein sequence ID" value="OWR45017.1"/>
    <property type="molecule type" value="Genomic_DNA"/>
</dbReference>
<dbReference type="GO" id="GO:0016020">
    <property type="term" value="C:membrane"/>
    <property type="evidence" value="ECO:0007669"/>
    <property type="project" value="UniProtKB-SubCell"/>
</dbReference>
<evidence type="ECO:0000313" key="8">
    <source>
        <dbReference type="EMBL" id="OWR45017.1"/>
    </source>
</evidence>
<reference evidence="8 9" key="1">
    <citation type="journal article" date="2011" name="Cell">
        <title>The monarch butterfly genome yields insights into long-distance migration.</title>
        <authorList>
            <person name="Zhan S."/>
            <person name="Merlin C."/>
            <person name="Boore J.L."/>
            <person name="Reppert S.M."/>
        </authorList>
    </citation>
    <scope>NUCLEOTIDE SEQUENCE [LARGE SCALE GENOMIC DNA]</scope>
    <source>
        <strain evidence="8">F-2</strain>
    </source>
</reference>
<dbReference type="PANTHER" id="PTHR23507">
    <property type="entry name" value="ZGC:174356"/>
    <property type="match status" value="1"/>
</dbReference>
<accession>A0A212EU83</accession>
<keyword evidence="4 7" id="KW-0472">Membrane</keyword>
<keyword evidence="3 7" id="KW-1133">Transmembrane helix</keyword>
<dbReference type="PANTHER" id="PTHR23507:SF1">
    <property type="entry name" value="FI18259P1-RELATED"/>
    <property type="match status" value="1"/>
</dbReference>
<evidence type="ECO:0000256" key="7">
    <source>
        <dbReference type="SAM" id="Phobius"/>
    </source>
</evidence>
<feature type="region of interest" description="Disordered" evidence="6">
    <location>
        <begin position="1"/>
        <end position="25"/>
    </location>
</feature>
<gene>
    <name evidence="8" type="ORF">KGM_205856</name>
</gene>
<dbReference type="SUPFAM" id="SSF103473">
    <property type="entry name" value="MFS general substrate transporter"/>
    <property type="match status" value="1"/>
</dbReference>
<keyword evidence="2 7" id="KW-0812">Transmembrane</keyword>
<proteinExistence type="predicted"/>